<dbReference type="EMBL" id="BK014884">
    <property type="protein sequence ID" value="DAD80443.1"/>
    <property type="molecule type" value="Genomic_DNA"/>
</dbReference>
<accession>A0A8S5MER9</accession>
<sequence length="235" mass="27063">MSLDPNHIYSRAELLQFIRDNYAGRIFELPFYADIDENSIKAILAIITDSSLIFQSLEDGEDEGEGRAIEIPLSRYASLQKVIDELDHSMLTKSVRSVPEELAEESPYLFVLTKTTGLNTKKIYLDFNGQEISITGCILSQMSSLYDNLVKRIYFLTPLNERLELVSLDNFYLNFAILSEEKVVYPLFKLPEKSRAFINMSSLDTDEDIEFDFSILSPYISTRDKYQISLLRKTF</sequence>
<name>A0A8S5MER9_9CAUD</name>
<evidence type="ECO:0000313" key="1">
    <source>
        <dbReference type="EMBL" id="DAD80443.1"/>
    </source>
</evidence>
<reference evidence="1" key="1">
    <citation type="journal article" date="2021" name="Proc. Natl. Acad. Sci. U.S.A.">
        <title>A Catalog of Tens of Thousands of Viruses from Human Metagenomes Reveals Hidden Associations with Chronic Diseases.</title>
        <authorList>
            <person name="Tisza M.J."/>
            <person name="Buck C.B."/>
        </authorList>
    </citation>
    <scope>NUCLEOTIDE SEQUENCE</scope>
    <source>
        <strain evidence="1">CtYh54</strain>
    </source>
</reference>
<organism evidence="1">
    <name type="scientific">Siphoviridae sp. ctYh54</name>
    <dbReference type="NCBI Taxonomy" id="2826379"/>
    <lineage>
        <taxon>Viruses</taxon>
        <taxon>Duplodnaviria</taxon>
        <taxon>Heunggongvirae</taxon>
        <taxon>Uroviricota</taxon>
        <taxon>Caudoviricetes</taxon>
    </lineage>
</organism>
<proteinExistence type="predicted"/>
<protein>
    <submittedName>
        <fullName evidence="1">Uncharacterized protein</fullName>
    </submittedName>
</protein>